<keyword evidence="15" id="KW-1185">Reference proteome</keyword>
<evidence type="ECO:0000313" key="16">
    <source>
        <dbReference type="Proteomes" id="UP000199693"/>
    </source>
</evidence>
<evidence type="ECO:0000256" key="3">
    <source>
        <dbReference type="ARBA" id="ARBA00022801"/>
    </source>
</evidence>
<dbReference type="GO" id="GO:0000272">
    <property type="term" value="P:polysaccharide catabolic process"/>
    <property type="evidence" value="ECO:0007669"/>
    <property type="project" value="UniProtKB-KW"/>
</dbReference>
<evidence type="ECO:0000256" key="12">
    <source>
        <dbReference type="SAM" id="Phobius"/>
    </source>
</evidence>
<reference evidence="14 15" key="2">
    <citation type="submission" date="2017-06" db="EMBL/GenBank/DDBJ databases">
        <authorList>
            <person name="Varghese N."/>
            <person name="Submissions S."/>
        </authorList>
    </citation>
    <scope>NUCLEOTIDE SEQUENCE [LARGE SCALE GENOMIC DNA]</scope>
    <source>
        <strain evidence="14 15">RLD-1</strain>
    </source>
</reference>
<organism evidence="13 16">
    <name type="scientific">Pseudomonas delhiensis</name>
    <dbReference type="NCBI Taxonomy" id="366289"/>
    <lineage>
        <taxon>Bacteria</taxon>
        <taxon>Pseudomonadati</taxon>
        <taxon>Pseudomonadota</taxon>
        <taxon>Gammaproteobacteria</taxon>
        <taxon>Pseudomonadales</taxon>
        <taxon>Pseudomonadaceae</taxon>
        <taxon>Pseudomonas</taxon>
    </lineage>
</organism>
<evidence type="ECO:0000256" key="11">
    <source>
        <dbReference type="ARBA" id="ARBA00043078"/>
    </source>
</evidence>
<keyword evidence="8" id="KW-0624">Polysaccharide degradation</keyword>
<keyword evidence="5" id="KW-0325">Glycoprotein</keyword>
<evidence type="ECO:0000256" key="2">
    <source>
        <dbReference type="ARBA" id="ARBA00022475"/>
    </source>
</evidence>
<feature type="transmembrane region" description="Helical" evidence="12">
    <location>
        <begin position="45"/>
        <end position="65"/>
    </location>
</feature>
<evidence type="ECO:0000256" key="7">
    <source>
        <dbReference type="ARBA" id="ARBA00023316"/>
    </source>
</evidence>
<dbReference type="PANTHER" id="PTHR16631:SF17">
    <property type="entry name" value="GLUCAN ENDO-1,3-BETA-GLUCOSIDASE BTGC"/>
    <property type="match status" value="1"/>
</dbReference>
<dbReference type="PANTHER" id="PTHR16631">
    <property type="entry name" value="GLUCAN 1,3-BETA-GLUCOSIDASE"/>
    <property type="match status" value="1"/>
</dbReference>
<keyword evidence="6" id="KW-0119">Carbohydrate metabolism</keyword>
<evidence type="ECO:0000313" key="14">
    <source>
        <dbReference type="EMBL" id="SNT32263.1"/>
    </source>
</evidence>
<dbReference type="GO" id="GO:0071555">
    <property type="term" value="P:cell wall organization"/>
    <property type="evidence" value="ECO:0007669"/>
    <property type="project" value="UniProtKB-KW"/>
</dbReference>
<keyword evidence="7" id="KW-0961">Cell wall biogenesis/degradation</keyword>
<keyword evidence="4 12" id="KW-0472">Membrane</keyword>
<comment type="subcellular location">
    <subcellularLocation>
        <location evidence="1">Cell membrane</location>
    </subcellularLocation>
</comment>
<evidence type="ECO:0000256" key="9">
    <source>
        <dbReference type="ARBA" id="ARBA00037649"/>
    </source>
</evidence>
<gene>
    <name evidence="13" type="ORF">SAMN05216189_102519</name>
    <name evidence="14" type="ORF">SAMN06295949_12164</name>
</gene>
<keyword evidence="2" id="KW-1003">Cell membrane</keyword>
<accession>A0A239LR48</accession>
<dbReference type="GO" id="GO:0005886">
    <property type="term" value="C:plasma membrane"/>
    <property type="evidence" value="ECO:0007669"/>
    <property type="project" value="UniProtKB-SubCell"/>
</dbReference>
<feature type="transmembrane region" description="Helical" evidence="12">
    <location>
        <begin position="530"/>
        <end position="548"/>
    </location>
</feature>
<name>A0A239LR48_9PSED</name>
<evidence type="ECO:0000256" key="4">
    <source>
        <dbReference type="ARBA" id="ARBA00023136"/>
    </source>
</evidence>
<keyword evidence="12" id="KW-1133">Transmembrane helix</keyword>
<evidence type="ECO:0000256" key="5">
    <source>
        <dbReference type="ARBA" id="ARBA00023180"/>
    </source>
</evidence>
<dbReference type="Proteomes" id="UP000199693">
    <property type="component" value="Unassembled WGS sequence"/>
</dbReference>
<evidence type="ECO:0000313" key="15">
    <source>
        <dbReference type="Proteomes" id="UP000198309"/>
    </source>
</evidence>
<dbReference type="AlphaFoldDB" id="A0A239LR48"/>
<feature type="transmembrane region" description="Helical" evidence="12">
    <location>
        <begin position="384"/>
        <end position="403"/>
    </location>
</feature>
<dbReference type="GO" id="GO:0016787">
    <property type="term" value="F:hydrolase activity"/>
    <property type="evidence" value="ECO:0007669"/>
    <property type="project" value="UniProtKB-KW"/>
</dbReference>
<keyword evidence="3" id="KW-0378">Hydrolase</keyword>
<dbReference type="InterPro" id="IPR017853">
    <property type="entry name" value="GH"/>
</dbReference>
<evidence type="ECO:0000313" key="13">
    <source>
        <dbReference type="EMBL" id="SDJ91850.1"/>
    </source>
</evidence>
<keyword evidence="12" id="KW-0812">Transmembrane</keyword>
<dbReference type="EMBL" id="FZPC01000021">
    <property type="protein sequence ID" value="SNT32263.1"/>
    <property type="molecule type" value="Genomic_DNA"/>
</dbReference>
<protein>
    <recommendedName>
        <fullName evidence="11">Endo-1,3-beta-glucanase btgC</fullName>
    </recommendedName>
    <alternativeName>
        <fullName evidence="10">Laminarinase btgC</fullName>
    </alternativeName>
</protein>
<feature type="transmembrane region" description="Helical" evidence="12">
    <location>
        <begin position="506"/>
        <end position="524"/>
    </location>
</feature>
<comment type="function">
    <text evidence="9">Glucanases play a role in cell expansion during growth, in cell-cell fusion during mating, and in spore release during sporulation. This enzyme may be involved in beta-glucan degradation. Active on laminarin and lichenan.</text>
</comment>
<evidence type="ECO:0000256" key="6">
    <source>
        <dbReference type="ARBA" id="ARBA00023277"/>
    </source>
</evidence>
<evidence type="ECO:0000256" key="1">
    <source>
        <dbReference type="ARBA" id="ARBA00004236"/>
    </source>
</evidence>
<dbReference type="Proteomes" id="UP000198309">
    <property type="component" value="Unassembled WGS sequence"/>
</dbReference>
<dbReference type="InterPro" id="IPR050732">
    <property type="entry name" value="Beta-glucan_modifiers"/>
</dbReference>
<feature type="transmembrane region" description="Helical" evidence="12">
    <location>
        <begin position="415"/>
        <end position="442"/>
    </location>
</feature>
<evidence type="ECO:0000256" key="8">
    <source>
        <dbReference type="ARBA" id="ARBA00023326"/>
    </source>
</evidence>
<feature type="transmembrane region" description="Helical" evidence="12">
    <location>
        <begin position="454"/>
        <end position="474"/>
    </location>
</feature>
<evidence type="ECO:0000256" key="10">
    <source>
        <dbReference type="ARBA" id="ARBA00042373"/>
    </source>
</evidence>
<dbReference type="Gene3D" id="3.20.20.80">
    <property type="entry name" value="Glycosidases"/>
    <property type="match status" value="1"/>
</dbReference>
<sequence length="563" mass="61898">MLASTLDAREPSHARLRRRRSRGIAKMRDLLESTAPMPRFQRHPFSAYCLGLLLATLALCATWYLQGRAIVLPDAAGPAHKLQCASYSPFGKDQSPFDQPFTLRPAQMDADLALLATRFGCVRTYSMSGLEGIPELARKHGLKLILGAWINAIPADSEREVQKLVAAANAYPDVVQAVIVGNETLLRQEVTSRYLEGLLARVKSQVRQPVSYAEVWEYWLKHPQLAAGVDFITLHLLPYWDNQPSGIDGALEHVADIRRRFDHAFPGKAILIGETGWPSEGRQRQTALPSRVNEARYIRGFVRLAEEHGWRYNLIEAFDQPWKRRIEGAVGGYWGLFDADRQDKNVLAGPVSNQPDWPRWLGLSLALWGAALLLGGRPARARDALLQPLAAALGAACVGLWGAQAQVICTFLDEWLWAAYLALLNLLVLAHLSLALGAGAGWRARLQAWLEARGGWWLLASGFAGAVWMLALVFDARYRNFPNAALLFPALVYLCRPVAAARREAGLLALLVVAGIVPQLLLEGLDNRQALTWAGVALLLGAALWRGLRQENTLAAAAPAPAA</sequence>
<reference evidence="13 16" key="1">
    <citation type="submission" date="2016-10" db="EMBL/GenBank/DDBJ databases">
        <authorList>
            <person name="de Groot N.N."/>
        </authorList>
    </citation>
    <scope>NUCLEOTIDE SEQUENCE [LARGE SCALE GENOMIC DNA]</scope>
    <source>
        <strain evidence="13 16">CCM 7361</strain>
    </source>
</reference>
<dbReference type="SUPFAM" id="SSF51445">
    <property type="entry name" value="(Trans)glycosidases"/>
    <property type="match status" value="1"/>
</dbReference>
<proteinExistence type="predicted"/>
<dbReference type="EMBL" id="FNEC01000025">
    <property type="protein sequence ID" value="SDJ91850.1"/>
    <property type="molecule type" value="Genomic_DNA"/>
</dbReference>